<dbReference type="RefSeq" id="XP_040745978.1">
    <property type="nucleotide sequence ID" value="XM_040886408.1"/>
</dbReference>
<accession>A0A1Y1WH26</accession>
<dbReference type="Pfam" id="PF00856">
    <property type="entry name" value="SET"/>
    <property type="match status" value="1"/>
</dbReference>
<evidence type="ECO:0000256" key="2">
    <source>
        <dbReference type="ARBA" id="ARBA00022771"/>
    </source>
</evidence>
<protein>
    <recommendedName>
        <fullName evidence="5">MYND-type domain-containing protein</fullName>
    </recommendedName>
</protein>
<dbReference type="GO" id="GO:0008270">
    <property type="term" value="F:zinc ion binding"/>
    <property type="evidence" value="ECO:0007669"/>
    <property type="project" value="UniProtKB-KW"/>
</dbReference>
<evidence type="ECO:0000259" key="5">
    <source>
        <dbReference type="PROSITE" id="PS50865"/>
    </source>
</evidence>
<sequence>MDFSTDLDAFIQAHGFALVADSAKGQRTVATRRFRRGDTLFSIRPLFGFPIRTGEDDEESTDTAVGASSRCANCFDTLPAKRPQCSQCHAVQYCSMVCLKEHWTARHHIECQRVPARAVDAESAKVKPVFRPYLRMLVGVGKVIGFVGECRAKKLPVWLRVQAAAWDRLVTHQEQHPAHILRQYSEITRVAEKGAGTGSLPFSGVDALCRFGCNNFVAYDQRVRASGHLCSPVTSLLLNHSCYPNAAFVYTKASEQQIVALSDISEGQEVALAYVDGLKPRSERKKILGDVYFFDCECRRCFDTSNDPVAQIDRLFDRDVARVHVPGNLPTDFSTAALSEPWVVSIVSSLTALTLKQITALDFSQNCLNAVQNLPPHDFSFVAYRHWLECQDECLDSAAASMPWDWAYISALYILAYYACVYPPFHPLVGLQCLECAKLAWNSLQSGPKTWSDSTVRSLILTAQEILAVTEDLDGAGPSNAEKQISLLLSQINCV</sequence>
<evidence type="ECO:0000256" key="4">
    <source>
        <dbReference type="PROSITE-ProRule" id="PRU00134"/>
    </source>
</evidence>
<evidence type="ECO:0000256" key="1">
    <source>
        <dbReference type="ARBA" id="ARBA00022723"/>
    </source>
</evidence>
<dbReference type="SUPFAM" id="SSF144232">
    <property type="entry name" value="HIT/MYND zinc finger-like"/>
    <property type="match status" value="1"/>
</dbReference>
<dbReference type="EMBL" id="MCFD01000002">
    <property type="protein sequence ID" value="ORX72638.1"/>
    <property type="molecule type" value="Genomic_DNA"/>
</dbReference>
<dbReference type="PANTHER" id="PTHR12197">
    <property type="entry name" value="HISTONE-LYSINE N-METHYLTRANSFERASE SMYD"/>
    <property type="match status" value="1"/>
</dbReference>
<dbReference type="OrthoDB" id="5945798at2759"/>
<organism evidence="6 7">
    <name type="scientific">Linderina pennispora</name>
    <dbReference type="NCBI Taxonomy" id="61395"/>
    <lineage>
        <taxon>Eukaryota</taxon>
        <taxon>Fungi</taxon>
        <taxon>Fungi incertae sedis</taxon>
        <taxon>Zoopagomycota</taxon>
        <taxon>Kickxellomycotina</taxon>
        <taxon>Kickxellomycetes</taxon>
        <taxon>Kickxellales</taxon>
        <taxon>Kickxellaceae</taxon>
        <taxon>Linderina</taxon>
    </lineage>
</organism>
<dbReference type="PANTHER" id="PTHR12197:SF251">
    <property type="entry name" value="EG:BACR7C10.4 PROTEIN"/>
    <property type="match status" value="1"/>
</dbReference>
<comment type="caution">
    <text evidence="6">The sequence shown here is derived from an EMBL/GenBank/DDBJ whole genome shotgun (WGS) entry which is preliminary data.</text>
</comment>
<proteinExistence type="predicted"/>
<name>A0A1Y1WH26_9FUNG</name>
<dbReference type="CDD" id="cd20071">
    <property type="entry name" value="SET_SMYD"/>
    <property type="match status" value="1"/>
</dbReference>
<reference evidence="6 7" key="1">
    <citation type="submission" date="2016-07" db="EMBL/GenBank/DDBJ databases">
        <title>Pervasive Adenine N6-methylation of Active Genes in Fungi.</title>
        <authorList>
            <consortium name="DOE Joint Genome Institute"/>
            <person name="Mondo S.J."/>
            <person name="Dannebaum R.O."/>
            <person name="Kuo R.C."/>
            <person name="Labutti K."/>
            <person name="Haridas S."/>
            <person name="Kuo A."/>
            <person name="Salamov A."/>
            <person name="Ahrendt S.R."/>
            <person name="Lipzen A."/>
            <person name="Sullivan W."/>
            <person name="Andreopoulos W.B."/>
            <person name="Clum A."/>
            <person name="Lindquist E."/>
            <person name="Daum C."/>
            <person name="Ramamoorthy G.K."/>
            <person name="Gryganskyi A."/>
            <person name="Culley D."/>
            <person name="Magnuson J.K."/>
            <person name="James T.Y."/>
            <person name="O'Malley M.A."/>
            <person name="Stajich J.E."/>
            <person name="Spatafora J.W."/>
            <person name="Visel A."/>
            <person name="Grigoriev I.V."/>
        </authorList>
    </citation>
    <scope>NUCLEOTIDE SEQUENCE [LARGE SCALE GENOMIC DNA]</scope>
    <source>
        <strain evidence="6 7">ATCC 12442</strain>
    </source>
</reference>
<dbReference type="SUPFAM" id="SSF82199">
    <property type="entry name" value="SET domain"/>
    <property type="match status" value="1"/>
</dbReference>
<dbReference type="Proteomes" id="UP000193922">
    <property type="component" value="Unassembled WGS sequence"/>
</dbReference>
<keyword evidence="7" id="KW-1185">Reference proteome</keyword>
<dbReference type="GO" id="GO:0005634">
    <property type="term" value="C:nucleus"/>
    <property type="evidence" value="ECO:0007669"/>
    <property type="project" value="TreeGrafter"/>
</dbReference>
<feature type="domain" description="MYND-type" evidence="5">
    <location>
        <begin position="71"/>
        <end position="111"/>
    </location>
</feature>
<dbReference type="Gene3D" id="2.170.270.10">
    <property type="entry name" value="SET domain"/>
    <property type="match status" value="1"/>
</dbReference>
<evidence type="ECO:0000313" key="7">
    <source>
        <dbReference type="Proteomes" id="UP000193922"/>
    </source>
</evidence>
<dbReference type="Gene3D" id="1.10.220.160">
    <property type="match status" value="1"/>
</dbReference>
<dbReference type="PROSITE" id="PS50865">
    <property type="entry name" value="ZF_MYND_2"/>
    <property type="match status" value="1"/>
</dbReference>
<dbReference type="AlphaFoldDB" id="A0A1Y1WH26"/>
<evidence type="ECO:0000256" key="3">
    <source>
        <dbReference type="ARBA" id="ARBA00022833"/>
    </source>
</evidence>
<dbReference type="STRING" id="61395.A0A1Y1WH26"/>
<dbReference type="InterPro" id="IPR002893">
    <property type="entry name" value="Znf_MYND"/>
</dbReference>
<dbReference type="PROSITE" id="PS01360">
    <property type="entry name" value="ZF_MYND_1"/>
    <property type="match status" value="1"/>
</dbReference>
<gene>
    <name evidence="6" type="ORF">DL89DRAFT_264854</name>
</gene>
<dbReference type="InterPro" id="IPR046341">
    <property type="entry name" value="SET_dom_sf"/>
</dbReference>
<dbReference type="InterPro" id="IPR050869">
    <property type="entry name" value="H3K4_H4K5_MeTrfase"/>
</dbReference>
<dbReference type="Pfam" id="PF01753">
    <property type="entry name" value="zf-MYND"/>
    <property type="match status" value="1"/>
</dbReference>
<keyword evidence="3" id="KW-0862">Zinc</keyword>
<keyword evidence="1" id="KW-0479">Metal-binding</keyword>
<keyword evidence="2 4" id="KW-0863">Zinc-finger</keyword>
<evidence type="ECO:0000313" key="6">
    <source>
        <dbReference type="EMBL" id="ORX72638.1"/>
    </source>
</evidence>
<dbReference type="GeneID" id="63803056"/>
<dbReference type="InterPro" id="IPR001214">
    <property type="entry name" value="SET_dom"/>
</dbReference>
<dbReference type="Gene3D" id="6.10.140.2220">
    <property type="match status" value="1"/>
</dbReference>